<feature type="chain" id="PRO_5013300431" description="Lipoprotein" evidence="1">
    <location>
        <begin position="20"/>
        <end position="84"/>
    </location>
</feature>
<name>A0A1Y5U335_9PROT</name>
<evidence type="ECO:0000256" key="1">
    <source>
        <dbReference type="SAM" id="SignalP"/>
    </source>
</evidence>
<dbReference type="EMBL" id="FWFR01000008">
    <property type="protein sequence ID" value="SLN77641.1"/>
    <property type="molecule type" value="Genomic_DNA"/>
</dbReference>
<dbReference type="Proteomes" id="UP000193200">
    <property type="component" value="Unassembled WGS sequence"/>
</dbReference>
<evidence type="ECO:0000313" key="3">
    <source>
        <dbReference type="Proteomes" id="UP000193200"/>
    </source>
</evidence>
<keyword evidence="1" id="KW-0732">Signal</keyword>
<evidence type="ECO:0008006" key="4">
    <source>
        <dbReference type="Google" id="ProtNLM"/>
    </source>
</evidence>
<dbReference type="PROSITE" id="PS51257">
    <property type="entry name" value="PROKAR_LIPOPROTEIN"/>
    <property type="match status" value="1"/>
</dbReference>
<organism evidence="2 3">
    <name type="scientific">Oceanibacterium hippocampi</name>
    <dbReference type="NCBI Taxonomy" id="745714"/>
    <lineage>
        <taxon>Bacteria</taxon>
        <taxon>Pseudomonadati</taxon>
        <taxon>Pseudomonadota</taxon>
        <taxon>Alphaproteobacteria</taxon>
        <taxon>Sneathiellales</taxon>
        <taxon>Sneathiellaceae</taxon>
        <taxon>Oceanibacterium</taxon>
    </lineage>
</organism>
<protein>
    <recommendedName>
        <fullName evidence="4">Lipoprotein</fullName>
    </recommendedName>
</protein>
<dbReference type="RefSeq" id="WP_085885823.1">
    <property type="nucleotide sequence ID" value="NZ_FWFR01000008.1"/>
</dbReference>
<sequence>MTRLALAGLLLALGGCAGAGGYVDAAVGQVQQVNDALIPRQIEALCLYPHSALVRHGARNPLDGAFLAARCGTLNAAGAALPAE</sequence>
<gene>
    <name evidence="2" type="ORF">OCH7691_04493</name>
</gene>
<proteinExistence type="predicted"/>
<keyword evidence="3" id="KW-1185">Reference proteome</keyword>
<accession>A0A1Y5U335</accession>
<feature type="signal peptide" evidence="1">
    <location>
        <begin position="1"/>
        <end position="19"/>
    </location>
</feature>
<dbReference type="AlphaFoldDB" id="A0A1Y5U335"/>
<reference evidence="2 3" key="1">
    <citation type="submission" date="2017-03" db="EMBL/GenBank/DDBJ databases">
        <authorList>
            <person name="Afonso C.L."/>
            <person name="Miller P.J."/>
            <person name="Scott M.A."/>
            <person name="Spackman E."/>
            <person name="Goraichik I."/>
            <person name="Dimitrov K.M."/>
            <person name="Suarez D.L."/>
            <person name="Swayne D.E."/>
        </authorList>
    </citation>
    <scope>NUCLEOTIDE SEQUENCE [LARGE SCALE GENOMIC DNA]</scope>
    <source>
        <strain evidence="2 3">CECT 7691</strain>
    </source>
</reference>
<dbReference type="InParanoid" id="A0A1Y5U335"/>
<evidence type="ECO:0000313" key="2">
    <source>
        <dbReference type="EMBL" id="SLN77641.1"/>
    </source>
</evidence>